<reference evidence="2 3" key="1">
    <citation type="submission" date="2017-03" db="EMBL/GenBank/DDBJ databases">
        <authorList>
            <person name="Afonso C.L."/>
            <person name="Miller P.J."/>
            <person name="Scott M.A."/>
            <person name="Spackman E."/>
            <person name="Goraichik I."/>
            <person name="Dimitrov K.M."/>
            <person name="Suarez D.L."/>
            <person name="Swayne D.E."/>
        </authorList>
    </citation>
    <scope>NUCLEOTIDE SEQUENCE [LARGE SCALE GENOMIC DNA]</scope>
    <source>
        <strain evidence="2">Genome sequencing of Nitrospira japonica strain NJ11</strain>
    </source>
</reference>
<gene>
    <name evidence="2" type="ORF">NSJP_3701</name>
</gene>
<name>A0A1W1I9Z2_9BACT</name>
<dbReference type="AlphaFoldDB" id="A0A1W1I9Z2"/>
<dbReference type="Proteomes" id="UP000192042">
    <property type="component" value="Chromosome I"/>
</dbReference>
<keyword evidence="3" id="KW-1185">Reference proteome</keyword>
<proteinExistence type="predicted"/>
<organism evidence="2 3">
    <name type="scientific">Nitrospira japonica</name>
    <dbReference type="NCBI Taxonomy" id="1325564"/>
    <lineage>
        <taxon>Bacteria</taxon>
        <taxon>Pseudomonadati</taxon>
        <taxon>Nitrospirota</taxon>
        <taxon>Nitrospiria</taxon>
        <taxon>Nitrospirales</taxon>
        <taxon>Nitrospiraceae</taxon>
        <taxon>Nitrospira</taxon>
    </lineage>
</organism>
<feature type="compositionally biased region" description="Basic and acidic residues" evidence="1">
    <location>
        <begin position="214"/>
        <end position="225"/>
    </location>
</feature>
<dbReference type="EMBL" id="LT828648">
    <property type="protein sequence ID" value="SLM49868.1"/>
    <property type="molecule type" value="Genomic_DNA"/>
</dbReference>
<dbReference type="OrthoDB" id="7061129at2"/>
<dbReference type="KEGG" id="nja:NSJP_3701"/>
<evidence type="ECO:0000256" key="1">
    <source>
        <dbReference type="SAM" id="MobiDB-lite"/>
    </source>
</evidence>
<feature type="region of interest" description="Disordered" evidence="1">
    <location>
        <begin position="205"/>
        <end position="225"/>
    </location>
</feature>
<accession>A0A1W1I9Z2</accession>
<sequence length="225" mass="24698">MNRETTHTPPIRLWLLFIILLLHGCSSKGTPTGVHFPVTSGSHRLLPAAEQSILLWGAPDVTHVAVEWLRSHHYTHVVVADENRVREAKDAPPGSDRKAALTLGENMHAEFVLLLDRETNKEGTLIEPHCGARFFVEVTLRGLSVNNGETVLQARAHYPQCVELSGRIARSLTCQTFATAWGFRPSGQLDLPSHLMCTAGQTAPMANRPAGEIPNERRALPGDTP</sequence>
<protein>
    <submittedName>
        <fullName evidence="2">Uncharacterized protein</fullName>
    </submittedName>
</protein>
<dbReference type="RefSeq" id="WP_080888040.1">
    <property type="nucleotide sequence ID" value="NZ_LT828648.1"/>
</dbReference>
<evidence type="ECO:0000313" key="3">
    <source>
        <dbReference type="Proteomes" id="UP000192042"/>
    </source>
</evidence>
<evidence type="ECO:0000313" key="2">
    <source>
        <dbReference type="EMBL" id="SLM49868.1"/>
    </source>
</evidence>
<dbReference type="STRING" id="1325564.NSJP_3701"/>